<accession>A0A7J5AI80</accession>
<dbReference type="GO" id="GO:0009244">
    <property type="term" value="P:lipopolysaccharide core region biosynthetic process"/>
    <property type="evidence" value="ECO:0007669"/>
    <property type="project" value="TreeGrafter"/>
</dbReference>
<feature type="transmembrane region" description="Helical" evidence="8">
    <location>
        <begin position="115"/>
        <end position="136"/>
    </location>
</feature>
<feature type="transmembrane region" description="Helical" evidence="8">
    <location>
        <begin position="148"/>
        <end position="173"/>
    </location>
</feature>
<gene>
    <name evidence="11" type="primary">eptA</name>
    <name evidence="11" type="ORF">F7018_10205</name>
</gene>
<protein>
    <submittedName>
        <fullName evidence="11">Phosphoethanolamine--lipid A transferase EptA</fullName>
    </submittedName>
</protein>
<organism evidence="11 12">
    <name type="scientific">Tenacibaculum aiptasiae</name>
    <dbReference type="NCBI Taxonomy" id="426481"/>
    <lineage>
        <taxon>Bacteria</taxon>
        <taxon>Pseudomonadati</taxon>
        <taxon>Bacteroidota</taxon>
        <taxon>Flavobacteriia</taxon>
        <taxon>Flavobacteriales</taxon>
        <taxon>Flavobacteriaceae</taxon>
        <taxon>Tenacibaculum</taxon>
    </lineage>
</organism>
<dbReference type="InterPro" id="IPR017850">
    <property type="entry name" value="Alkaline_phosphatase_core_sf"/>
</dbReference>
<keyword evidence="12" id="KW-1185">Reference proteome</keyword>
<evidence type="ECO:0000259" key="10">
    <source>
        <dbReference type="Pfam" id="PF08019"/>
    </source>
</evidence>
<evidence type="ECO:0000256" key="8">
    <source>
        <dbReference type="SAM" id="Phobius"/>
    </source>
</evidence>
<evidence type="ECO:0000256" key="7">
    <source>
        <dbReference type="ARBA" id="ARBA00023136"/>
    </source>
</evidence>
<dbReference type="AlphaFoldDB" id="A0A7J5AI80"/>
<dbReference type="Pfam" id="PF08019">
    <property type="entry name" value="EptA_B_N"/>
    <property type="match status" value="1"/>
</dbReference>
<dbReference type="Gene3D" id="3.40.720.10">
    <property type="entry name" value="Alkaline Phosphatase, subunit A"/>
    <property type="match status" value="1"/>
</dbReference>
<dbReference type="InterPro" id="IPR058130">
    <property type="entry name" value="PEA_transf_C"/>
</dbReference>
<keyword evidence="4 11" id="KW-0808">Transferase</keyword>
<dbReference type="InterPro" id="IPR012549">
    <property type="entry name" value="EptA-like_N"/>
</dbReference>
<feature type="domain" description="Sulfatase N-terminal" evidence="9">
    <location>
        <begin position="222"/>
        <end position="490"/>
    </location>
</feature>
<dbReference type="RefSeq" id="WP_150899963.1">
    <property type="nucleotide sequence ID" value="NZ_WAAU01000014.1"/>
</dbReference>
<feature type="transmembrane region" description="Helical" evidence="8">
    <location>
        <begin position="74"/>
        <end position="95"/>
    </location>
</feature>
<keyword evidence="3" id="KW-0997">Cell inner membrane</keyword>
<evidence type="ECO:0000259" key="9">
    <source>
        <dbReference type="Pfam" id="PF00884"/>
    </source>
</evidence>
<comment type="subcellular location">
    <subcellularLocation>
        <location evidence="1">Cell inner membrane</location>
        <topology evidence="1">Multi-pass membrane protein</topology>
    </subcellularLocation>
</comment>
<dbReference type="GO" id="GO:0005886">
    <property type="term" value="C:plasma membrane"/>
    <property type="evidence" value="ECO:0007669"/>
    <property type="project" value="UniProtKB-SubCell"/>
</dbReference>
<keyword evidence="5 8" id="KW-0812">Transmembrane</keyword>
<dbReference type="InterPro" id="IPR040423">
    <property type="entry name" value="PEA_transferase"/>
</dbReference>
<dbReference type="InterPro" id="IPR000917">
    <property type="entry name" value="Sulfatase_N"/>
</dbReference>
<feature type="domain" description="Phosphoethanolamine transferase N-terminal" evidence="10">
    <location>
        <begin position="57"/>
        <end position="200"/>
    </location>
</feature>
<evidence type="ECO:0000313" key="11">
    <source>
        <dbReference type="EMBL" id="KAB1157294.1"/>
    </source>
</evidence>
<name>A0A7J5AI80_9FLAO</name>
<dbReference type="Proteomes" id="UP000467305">
    <property type="component" value="Unassembled WGS sequence"/>
</dbReference>
<dbReference type="NCBIfam" id="NF007160">
    <property type="entry name" value="PRK09598.1"/>
    <property type="match status" value="1"/>
</dbReference>
<dbReference type="CDD" id="cd16017">
    <property type="entry name" value="LptA"/>
    <property type="match status" value="1"/>
</dbReference>
<keyword evidence="7 8" id="KW-0472">Membrane</keyword>
<comment type="caution">
    <text evidence="11">The sequence shown here is derived from an EMBL/GenBank/DDBJ whole genome shotgun (WGS) entry which is preliminary data.</text>
</comment>
<evidence type="ECO:0000256" key="2">
    <source>
        <dbReference type="ARBA" id="ARBA00022475"/>
    </source>
</evidence>
<dbReference type="SUPFAM" id="SSF53649">
    <property type="entry name" value="Alkaline phosphatase-like"/>
    <property type="match status" value="1"/>
</dbReference>
<dbReference type="PANTHER" id="PTHR30443">
    <property type="entry name" value="INNER MEMBRANE PROTEIN"/>
    <property type="match status" value="1"/>
</dbReference>
<sequence length="506" mass="58260">MSKKIKLNYFILIVSFINLILYQFPFFKFVINNIDAKSFNGVFLIFSLIIAMIFLNALVFYIIMFLLRSIGKWLLILTLNISAICVYFINTYGVIIDKTMIGNVFNTRFEESSSFFSIGLIAYLLFLGIIPSVFVYKIKVIYVSFKKFLMTVFLTLIFLLSLVYASSSSWLWIDKHSKTLGGLVMPWSYIVNTNRFFYHKKQENEQQILLPDAKIENNQKSVVVLVIGESARSQNFSLYGYEKDTNPLLSKIKNVQSFKAESCATYTTAGVKCILEYKNTGKLFEILPNYLFRNDVDVVWRTTNWGEPTVKIKNYQGKKDLKKICEGAGCEYDEVLLAGLKEQILTSKKNKILVVLHTSTSHGPTYSKKHPPEFNKFIPVCNSVELSKCSEEELINAYDNTIVYTDYILASLIEELKLLKDYNSSMIYISDHGESLGENNLYMHGIPKSIAPKEQVNIPFITWVSDNSRKLKENEMLSQHNIFHSVLDFLSIESPIYDENMSIYEK</sequence>
<evidence type="ECO:0000256" key="1">
    <source>
        <dbReference type="ARBA" id="ARBA00004429"/>
    </source>
</evidence>
<dbReference type="Pfam" id="PF00884">
    <property type="entry name" value="Sulfatase"/>
    <property type="match status" value="1"/>
</dbReference>
<dbReference type="GO" id="GO:0016776">
    <property type="term" value="F:phosphotransferase activity, phosphate group as acceptor"/>
    <property type="evidence" value="ECO:0007669"/>
    <property type="project" value="TreeGrafter"/>
</dbReference>
<keyword evidence="6 8" id="KW-1133">Transmembrane helix</keyword>
<feature type="transmembrane region" description="Helical" evidence="8">
    <location>
        <begin position="7"/>
        <end position="31"/>
    </location>
</feature>
<dbReference type="OrthoDB" id="9786870at2"/>
<keyword evidence="2" id="KW-1003">Cell membrane</keyword>
<feature type="transmembrane region" description="Helical" evidence="8">
    <location>
        <begin position="43"/>
        <end position="67"/>
    </location>
</feature>
<evidence type="ECO:0000256" key="3">
    <source>
        <dbReference type="ARBA" id="ARBA00022519"/>
    </source>
</evidence>
<evidence type="ECO:0000256" key="5">
    <source>
        <dbReference type="ARBA" id="ARBA00022692"/>
    </source>
</evidence>
<dbReference type="NCBIfam" id="NF028537">
    <property type="entry name" value="P_eth_NH2_trans"/>
    <property type="match status" value="1"/>
</dbReference>
<evidence type="ECO:0000256" key="4">
    <source>
        <dbReference type="ARBA" id="ARBA00022679"/>
    </source>
</evidence>
<evidence type="ECO:0000256" key="6">
    <source>
        <dbReference type="ARBA" id="ARBA00022989"/>
    </source>
</evidence>
<evidence type="ECO:0000313" key="12">
    <source>
        <dbReference type="Proteomes" id="UP000467305"/>
    </source>
</evidence>
<proteinExistence type="predicted"/>
<dbReference type="EMBL" id="WAAU01000014">
    <property type="protein sequence ID" value="KAB1157294.1"/>
    <property type="molecule type" value="Genomic_DNA"/>
</dbReference>
<dbReference type="PANTHER" id="PTHR30443:SF0">
    <property type="entry name" value="PHOSPHOETHANOLAMINE TRANSFERASE EPTA"/>
    <property type="match status" value="1"/>
</dbReference>
<reference evidence="11 12" key="1">
    <citation type="submission" date="2019-09" db="EMBL/GenBank/DDBJ databases">
        <authorList>
            <person name="Cao W.R."/>
        </authorList>
    </citation>
    <scope>NUCLEOTIDE SEQUENCE [LARGE SCALE GENOMIC DNA]</scope>
    <source>
        <strain evidence="12">a4</strain>
    </source>
</reference>